<evidence type="ECO:0000259" key="2">
    <source>
        <dbReference type="Pfam" id="PF18962"/>
    </source>
</evidence>
<accession>A0ABS7Y3K3</accession>
<keyword evidence="1" id="KW-0732">Signal</keyword>
<feature type="domain" description="Secretion system C-terminal sorting" evidence="2">
    <location>
        <begin position="221"/>
        <end position="279"/>
    </location>
</feature>
<evidence type="ECO:0000256" key="1">
    <source>
        <dbReference type="ARBA" id="ARBA00022729"/>
    </source>
</evidence>
<name>A0ABS7Y3K3_9FLAO</name>
<evidence type="ECO:0000313" key="4">
    <source>
        <dbReference type="Proteomes" id="UP001198402"/>
    </source>
</evidence>
<dbReference type="NCBIfam" id="TIGR04183">
    <property type="entry name" value="Por_Secre_tail"/>
    <property type="match status" value="1"/>
</dbReference>
<keyword evidence="4" id="KW-1185">Reference proteome</keyword>
<dbReference type="RefSeq" id="WP_224479455.1">
    <property type="nucleotide sequence ID" value="NZ_JAIUJS010000015.1"/>
</dbReference>
<proteinExistence type="predicted"/>
<feature type="non-terminal residue" evidence="3">
    <location>
        <position position="1"/>
    </location>
</feature>
<organism evidence="3 4">
    <name type="scientific">Winogradskyella vincentii</name>
    <dbReference type="NCBI Taxonomy" id="2877122"/>
    <lineage>
        <taxon>Bacteria</taxon>
        <taxon>Pseudomonadati</taxon>
        <taxon>Bacteroidota</taxon>
        <taxon>Flavobacteriia</taxon>
        <taxon>Flavobacteriales</taxon>
        <taxon>Flavobacteriaceae</taxon>
        <taxon>Winogradskyella</taxon>
    </lineage>
</organism>
<dbReference type="EMBL" id="JAIUJS010000015">
    <property type="protein sequence ID" value="MCA0154510.1"/>
    <property type="molecule type" value="Genomic_DNA"/>
</dbReference>
<dbReference type="Pfam" id="PF18962">
    <property type="entry name" value="Por_Secre_tail"/>
    <property type="match status" value="1"/>
</dbReference>
<gene>
    <name evidence="3" type="ORF">LBV24_14890</name>
</gene>
<protein>
    <submittedName>
        <fullName evidence="3">T9SS type A sorting domain-containing protein</fullName>
    </submittedName>
</protein>
<comment type="caution">
    <text evidence="3">The sequence shown here is derived from an EMBL/GenBank/DDBJ whole genome shotgun (WGS) entry which is preliminary data.</text>
</comment>
<dbReference type="InterPro" id="IPR026444">
    <property type="entry name" value="Secre_tail"/>
</dbReference>
<evidence type="ECO:0000313" key="3">
    <source>
        <dbReference type="EMBL" id="MCA0154510.1"/>
    </source>
</evidence>
<dbReference type="Proteomes" id="UP001198402">
    <property type="component" value="Unassembled WGS sequence"/>
</dbReference>
<reference evidence="4" key="1">
    <citation type="submission" date="2023-07" db="EMBL/GenBank/DDBJ databases">
        <authorList>
            <person name="Yue Y."/>
        </authorList>
    </citation>
    <scope>NUCLEOTIDE SEQUENCE [LARGE SCALE GENOMIC DNA]</scope>
    <source>
        <strain evidence="4">2Y89</strain>
    </source>
</reference>
<sequence length="280" mass="31445">RYIPVGQGFFVVGENSGTINFNNGQRVFQKEGGASSVFVRNMAAQNSGDNQASDERMKFRIGFNSVNTIHRQLLLTIDENTTEGVDWAYDAVLNEEQMDDMYWIINDEAYMVQANSEAEVDTVYPLGVKTDSDGTNTITIDKLENVPSDVDIYLHDKVLDIYHDLRESDYSIFLNAGEYQDRFEITFGTNNLLGIDDEENNAIDVVYSNDIEKIVLINPNLIDVTSIELFNILGQSVKQIENISESGYSEYDVENLSTGTYIIKLYTASGSVSTKKVLVK</sequence>